<keyword evidence="3" id="KW-1185">Reference proteome</keyword>
<keyword evidence="1" id="KW-0732">Signal</keyword>
<evidence type="ECO:0000313" key="2">
    <source>
        <dbReference type="EMBL" id="CAI9107680.1"/>
    </source>
</evidence>
<gene>
    <name evidence="2" type="ORF">OLC1_LOCUS15935</name>
</gene>
<protein>
    <submittedName>
        <fullName evidence="2">OLC1v1007094C1</fullName>
    </submittedName>
</protein>
<evidence type="ECO:0000256" key="1">
    <source>
        <dbReference type="SAM" id="SignalP"/>
    </source>
</evidence>
<dbReference type="AlphaFoldDB" id="A0AAV1DIH9"/>
<feature type="chain" id="PRO_5043909017" evidence="1">
    <location>
        <begin position="23"/>
        <end position="111"/>
    </location>
</feature>
<proteinExistence type="predicted"/>
<name>A0AAV1DIH9_OLDCO</name>
<feature type="signal peptide" evidence="1">
    <location>
        <begin position="1"/>
        <end position="22"/>
    </location>
</feature>
<reference evidence="2" key="1">
    <citation type="submission" date="2023-03" db="EMBL/GenBank/DDBJ databases">
        <authorList>
            <person name="Julca I."/>
        </authorList>
    </citation>
    <scope>NUCLEOTIDE SEQUENCE</scope>
</reference>
<evidence type="ECO:0000313" key="3">
    <source>
        <dbReference type="Proteomes" id="UP001161247"/>
    </source>
</evidence>
<dbReference type="EMBL" id="OX459122">
    <property type="protein sequence ID" value="CAI9107680.1"/>
    <property type="molecule type" value="Genomic_DNA"/>
</dbReference>
<organism evidence="2 3">
    <name type="scientific">Oldenlandia corymbosa var. corymbosa</name>
    <dbReference type="NCBI Taxonomy" id="529605"/>
    <lineage>
        <taxon>Eukaryota</taxon>
        <taxon>Viridiplantae</taxon>
        <taxon>Streptophyta</taxon>
        <taxon>Embryophyta</taxon>
        <taxon>Tracheophyta</taxon>
        <taxon>Spermatophyta</taxon>
        <taxon>Magnoliopsida</taxon>
        <taxon>eudicotyledons</taxon>
        <taxon>Gunneridae</taxon>
        <taxon>Pentapetalae</taxon>
        <taxon>asterids</taxon>
        <taxon>lamiids</taxon>
        <taxon>Gentianales</taxon>
        <taxon>Rubiaceae</taxon>
        <taxon>Rubioideae</taxon>
        <taxon>Spermacoceae</taxon>
        <taxon>Hedyotis-Oldenlandia complex</taxon>
        <taxon>Oldenlandia</taxon>
    </lineage>
</organism>
<accession>A0AAV1DIH9</accession>
<sequence length="111" mass="11997">MNNLKAEFCMAIFLIMLVLTMSNNTKPCDAVRPGSGMMTMMERQHLPLPSLRRPVIPPSPNCQTYIPRAPCTAAAATTTTTTTIGEMNFAGRSKNVAVASPSEQLIQVGLE</sequence>
<dbReference type="Proteomes" id="UP001161247">
    <property type="component" value="Chromosome 5"/>
</dbReference>